<dbReference type="Gene3D" id="2.70.98.10">
    <property type="match status" value="1"/>
</dbReference>
<dbReference type="PANTHER" id="PTHR38481">
    <property type="entry name" value="HYALURONATE LYASE"/>
    <property type="match status" value="1"/>
</dbReference>
<dbReference type="InterPro" id="IPR008929">
    <property type="entry name" value="Chondroitin_lyas"/>
</dbReference>
<evidence type="ECO:0000313" key="4">
    <source>
        <dbReference type="Proteomes" id="UP001549055"/>
    </source>
</evidence>
<evidence type="ECO:0000256" key="1">
    <source>
        <dbReference type="ARBA" id="ARBA00006699"/>
    </source>
</evidence>
<dbReference type="Pfam" id="PF02278">
    <property type="entry name" value="Lyase_8"/>
    <property type="match status" value="1"/>
</dbReference>
<gene>
    <name evidence="3" type="ORF">ABID27_000418</name>
</gene>
<proteinExistence type="inferred from homology"/>
<dbReference type="Gene3D" id="1.50.10.100">
    <property type="entry name" value="Chondroitin AC/alginate lyase"/>
    <property type="match status" value="1"/>
</dbReference>
<dbReference type="PANTHER" id="PTHR38481:SF1">
    <property type="entry name" value="HYALURONATE LYASE"/>
    <property type="match status" value="1"/>
</dbReference>
<sequence length="359" mass="40485">MSRGRSISRSTGKSHAATIEALRGILRIAHLSNDPRNTKLLSQLKSILQADKVYSPYGNFKSYADIRLMKTLLEDQNISALPVTSWLSTFNNMDKLTYYNAEKSFGFALSLFSSRTQNYEAMNKENVRGWYTSDGMFYLSNADQNHYSENYWPTVDPYKLAGTIETDETRLDATTKNKASSGMGKLPSDFVGSLKLDDKHALAAMDFSNWKKELSLRKGWFILTNRIVFLGAAISNTSGHTASTTIDQRKEDSKHPYTVYINGQKVNLSDKLETISGVQTIFLESDQADRNIAYHFTKPTDLNIGKISRSGAWSDINKNTNQPTTKFSNQFITISQTHTNDKDSYAYTLFPNITKQEAD</sequence>
<dbReference type="InterPro" id="IPR014718">
    <property type="entry name" value="GH-type_carb-bd"/>
</dbReference>
<keyword evidence="4" id="KW-1185">Reference proteome</keyword>
<comment type="similarity">
    <text evidence="1">Belongs to the polysaccharide lyase 8 family.</text>
</comment>
<evidence type="ECO:0000313" key="3">
    <source>
        <dbReference type="EMBL" id="MET3643801.1"/>
    </source>
</evidence>
<dbReference type="Proteomes" id="UP001549055">
    <property type="component" value="Unassembled WGS sequence"/>
</dbReference>
<dbReference type="EMBL" id="JBEPMK010000001">
    <property type="protein sequence ID" value="MET3643801.1"/>
    <property type="molecule type" value="Genomic_DNA"/>
</dbReference>
<dbReference type="InterPro" id="IPR003159">
    <property type="entry name" value="Lyase_8_central_dom"/>
</dbReference>
<evidence type="ECO:0000259" key="2">
    <source>
        <dbReference type="Pfam" id="PF02278"/>
    </source>
</evidence>
<protein>
    <recommendedName>
        <fullName evidence="2">Polysaccharide lyase family 8 central domain-containing protein</fullName>
    </recommendedName>
</protein>
<feature type="domain" description="Polysaccharide lyase family 8 central" evidence="2">
    <location>
        <begin position="89"/>
        <end position="353"/>
    </location>
</feature>
<dbReference type="RefSeq" id="WP_354279887.1">
    <property type="nucleotide sequence ID" value="NZ_JBEPMK010000001.1"/>
</dbReference>
<dbReference type="InterPro" id="IPR038970">
    <property type="entry name" value="Lyase_8"/>
</dbReference>
<name>A0ABV2JIS1_9STRE</name>
<reference evidence="3 4" key="1">
    <citation type="submission" date="2024-06" db="EMBL/GenBank/DDBJ databases">
        <title>Genomic Encyclopedia of Type Strains, Phase IV (KMG-IV): sequencing the most valuable type-strain genomes for metagenomic binning, comparative biology and taxonomic classification.</title>
        <authorList>
            <person name="Goeker M."/>
        </authorList>
    </citation>
    <scope>NUCLEOTIDE SEQUENCE [LARGE SCALE GENOMIC DNA]</scope>
    <source>
        <strain evidence="3 4">DSM 15349</strain>
    </source>
</reference>
<dbReference type="InterPro" id="IPR011013">
    <property type="entry name" value="Gal_mutarotase_sf_dom"/>
</dbReference>
<dbReference type="SUPFAM" id="SSF74650">
    <property type="entry name" value="Galactose mutarotase-like"/>
    <property type="match status" value="1"/>
</dbReference>
<comment type="caution">
    <text evidence="3">The sequence shown here is derived from an EMBL/GenBank/DDBJ whole genome shotgun (WGS) entry which is preliminary data.</text>
</comment>
<organism evidence="3 4">
    <name type="scientific">Streptococcus gallinaceus</name>
    <dbReference type="NCBI Taxonomy" id="165758"/>
    <lineage>
        <taxon>Bacteria</taxon>
        <taxon>Bacillati</taxon>
        <taxon>Bacillota</taxon>
        <taxon>Bacilli</taxon>
        <taxon>Lactobacillales</taxon>
        <taxon>Streptococcaceae</taxon>
        <taxon>Streptococcus</taxon>
    </lineage>
</organism>
<dbReference type="SUPFAM" id="SSF48230">
    <property type="entry name" value="Chondroitin AC/alginate lyase"/>
    <property type="match status" value="1"/>
</dbReference>
<accession>A0ABV2JIS1</accession>